<name>A0AAN8JIL0_PATCE</name>
<proteinExistence type="predicted"/>
<sequence>MDDSKVKVGLSPSLLTTPIVTPPDKKKYSLNKDRAIKKIHEAASRQLNVKLEYKQGKVVMELSASAYTNMTRALEHYYVQNGYQVTKDSKLDKQDFPVETYLSIKNLETQKKLFRICMYHTTCRILVTGALIDDFLYKHIEDIVKSLDSELQLNELNKEIQRICLDEQAQKSSPKDKSTPDCKKCKPGKSLQTSLGEHA</sequence>
<feature type="compositionally biased region" description="Basic and acidic residues" evidence="1">
    <location>
        <begin position="168"/>
        <end position="184"/>
    </location>
</feature>
<dbReference type="AlphaFoldDB" id="A0AAN8JIL0"/>
<accession>A0AAN8JIL0</accession>
<feature type="region of interest" description="Disordered" evidence="1">
    <location>
        <begin position="168"/>
        <end position="199"/>
    </location>
</feature>
<gene>
    <name evidence="2" type="ORF">SNE40_015725</name>
</gene>
<keyword evidence="3" id="KW-1185">Reference proteome</keyword>
<feature type="compositionally biased region" description="Polar residues" evidence="1">
    <location>
        <begin position="190"/>
        <end position="199"/>
    </location>
</feature>
<organism evidence="2 3">
    <name type="scientific">Patella caerulea</name>
    <name type="common">Rayed Mediterranean limpet</name>
    <dbReference type="NCBI Taxonomy" id="87958"/>
    <lineage>
        <taxon>Eukaryota</taxon>
        <taxon>Metazoa</taxon>
        <taxon>Spiralia</taxon>
        <taxon>Lophotrochozoa</taxon>
        <taxon>Mollusca</taxon>
        <taxon>Gastropoda</taxon>
        <taxon>Patellogastropoda</taxon>
        <taxon>Patelloidea</taxon>
        <taxon>Patellidae</taxon>
        <taxon>Patella</taxon>
    </lineage>
</organism>
<evidence type="ECO:0000256" key="1">
    <source>
        <dbReference type="SAM" id="MobiDB-lite"/>
    </source>
</evidence>
<comment type="caution">
    <text evidence="2">The sequence shown here is derived from an EMBL/GenBank/DDBJ whole genome shotgun (WGS) entry which is preliminary data.</text>
</comment>
<evidence type="ECO:0000313" key="2">
    <source>
        <dbReference type="EMBL" id="KAK6177670.1"/>
    </source>
</evidence>
<dbReference type="EMBL" id="JAZGQO010000010">
    <property type="protein sequence ID" value="KAK6177670.1"/>
    <property type="molecule type" value="Genomic_DNA"/>
</dbReference>
<protein>
    <submittedName>
        <fullName evidence="2">Uncharacterized protein</fullName>
    </submittedName>
</protein>
<dbReference type="Proteomes" id="UP001347796">
    <property type="component" value="Unassembled WGS sequence"/>
</dbReference>
<evidence type="ECO:0000313" key="3">
    <source>
        <dbReference type="Proteomes" id="UP001347796"/>
    </source>
</evidence>
<reference evidence="2 3" key="1">
    <citation type="submission" date="2024-01" db="EMBL/GenBank/DDBJ databases">
        <title>The genome of the rayed Mediterranean limpet Patella caerulea (Linnaeus, 1758).</title>
        <authorList>
            <person name="Anh-Thu Weber A."/>
            <person name="Halstead-Nussloch G."/>
        </authorList>
    </citation>
    <scope>NUCLEOTIDE SEQUENCE [LARGE SCALE GENOMIC DNA]</scope>
    <source>
        <strain evidence="2">AATW-2023a</strain>
        <tissue evidence="2">Whole specimen</tissue>
    </source>
</reference>